<feature type="compositionally biased region" description="Basic and acidic residues" evidence="3">
    <location>
        <begin position="561"/>
        <end position="573"/>
    </location>
</feature>
<evidence type="ECO:0000256" key="1">
    <source>
        <dbReference type="ARBA" id="ARBA00022441"/>
    </source>
</evidence>
<feature type="compositionally biased region" description="Low complexity" evidence="3">
    <location>
        <begin position="680"/>
        <end position="690"/>
    </location>
</feature>
<evidence type="ECO:0000313" key="8">
    <source>
        <dbReference type="Proteomes" id="UP001151582"/>
    </source>
</evidence>
<dbReference type="OrthoDB" id="432528at2759"/>
<dbReference type="Gene3D" id="2.120.10.80">
    <property type="entry name" value="Kelch-type beta propeller"/>
    <property type="match status" value="2"/>
</dbReference>
<feature type="transmembrane region" description="Helical" evidence="4">
    <location>
        <begin position="404"/>
        <end position="430"/>
    </location>
</feature>
<proteinExistence type="predicted"/>
<dbReference type="PANTHER" id="PTHR46093">
    <property type="entry name" value="ACYL-COA-BINDING DOMAIN-CONTAINING PROTEIN 5"/>
    <property type="match status" value="1"/>
</dbReference>
<dbReference type="EMBL" id="JANBQB010000004">
    <property type="protein sequence ID" value="KAJ1985145.1"/>
    <property type="molecule type" value="Genomic_DNA"/>
</dbReference>
<evidence type="ECO:0000256" key="4">
    <source>
        <dbReference type="SAM" id="Phobius"/>
    </source>
</evidence>
<feature type="compositionally biased region" description="Basic residues" evidence="3">
    <location>
        <begin position="537"/>
        <end position="547"/>
    </location>
</feature>
<feature type="compositionally biased region" description="Basic and acidic residues" evidence="3">
    <location>
        <begin position="593"/>
        <end position="608"/>
    </location>
</feature>
<keyword evidence="4" id="KW-0472">Membrane</keyword>
<dbReference type="InterPro" id="IPR015915">
    <property type="entry name" value="Kelch-typ_b-propeller"/>
</dbReference>
<feature type="signal peptide" evidence="5">
    <location>
        <begin position="1"/>
        <end position="25"/>
    </location>
</feature>
<dbReference type="Proteomes" id="UP001151582">
    <property type="component" value="Unassembled WGS sequence"/>
</dbReference>
<dbReference type="SUPFAM" id="SSF117281">
    <property type="entry name" value="Kelch motif"/>
    <property type="match status" value="1"/>
</dbReference>
<name>A0A9W8EBJ2_9FUNG</name>
<dbReference type="InterPro" id="IPR056737">
    <property type="entry name" value="Beta-prop_ATRN-MKLN-like"/>
</dbReference>
<keyword evidence="5" id="KW-0732">Signal</keyword>
<feature type="chain" id="PRO_5040946746" description="Attractin/MKLN-like beta-propeller domain-containing protein" evidence="5">
    <location>
        <begin position="26"/>
        <end position="717"/>
    </location>
</feature>
<dbReference type="AlphaFoldDB" id="A0A9W8EBJ2"/>
<keyword evidence="2" id="KW-0677">Repeat</keyword>
<evidence type="ECO:0000313" key="7">
    <source>
        <dbReference type="EMBL" id="KAJ1985145.1"/>
    </source>
</evidence>
<reference evidence="7" key="1">
    <citation type="submission" date="2022-07" db="EMBL/GenBank/DDBJ databases">
        <title>Phylogenomic reconstructions and comparative analyses of Kickxellomycotina fungi.</title>
        <authorList>
            <person name="Reynolds N.K."/>
            <person name="Stajich J.E."/>
            <person name="Barry K."/>
            <person name="Grigoriev I.V."/>
            <person name="Crous P."/>
            <person name="Smith M.E."/>
        </authorList>
    </citation>
    <scope>NUCLEOTIDE SEQUENCE</scope>
    <source>
        <strain evidence="7">RSA 567</strain>
    </source>
</reference>
<dbReference type="Pfam" id="PF24981">
    <property type="entry name" value="Beta-prop_ATRN-LZTR1"/>
    <property type="match status" value="1"/>
</dbReference>
<accession>A0A9W8EBJ2</accession>
<evidence type="ECO:0000256" key="5">
    <source>
        <dbReference type="SAM" id="SignalP"/>
    </source>
</evidence>
<feature type="compositionally biased region" description="Polar residues" evidence="3">
    <location>
        <begin position="708"/>
        <end position="717"/>
    </location>
</feature>
<keyword evidence="1" id="KW-0880">Kelch repeat</keyword>
<gene>
    <name evidence="7" type="ORF">H4R34_000222</name>
</gene>
<feature type="region of interest" description="Disordered" evidence="3">
    <location>
        <begin position="462"/>
        <end position="717"/>
    </location>
</feature>
<sequence length="717" mass="79726">MASASFRWLVWLVLAVGYAVTAVQARLYSFQHSAVYYDKRIYLFGGRSKRSNARSGFLTHDYSLYVGRGFSTHSASWEATFVERNERPRVAGNTAMLIRHDDQPVVVVSGGDGPTTEVAQSPFVAYHLKSKYWTRWGIDTTRSWATSAVYAPSINRILYFGGLEVDKGSPIDGTESSQLNLFNPQTLAWTQPNYASTVPEFLFGRYQHGAAMLNETHMVVVGGCTGDSLVDPATVHMYDTVHAVWTEVEAVDAWFPGLKLFGIASYMGKIIITGGVTDMRENDFFGDVAVLDTTQNPWRWRRPPLPKKEKLGMDRYGHSSVLIGRYLVSSMGVLFTDVKDGDNVDEKKTEPIRNDEPSDKDQIVVLDVASWKTVEWFDLDEALQGPVDPVNRAMLQLAEGTPGLSVGAIIGIVIGGLGFLAALIAGVWYCRRRRRRRQRQYVHQSSFDPNMSSGLATLVGSDLEKKAKPGPKTSRRLPAGAEPGSEEESCPDSLLGDQSNPSTTKSTASKSRERSKCTRSRTRSQSRPSDQSDSDRRRHRSHRKSRRDRSQSVSHKRSHSTRAEKAAKPHTNDPELPTRSATNATLRRKSRRHSETHLQRRAKSDGHRLKSSKSIDAGQARQRSRRPKRSHTMLESGTPGSGSNGGPPLLPPLQFYHDPFATPQLMHAWYPMPPPPTAPPQSAATPAFFPVFPSAQPKPATRVKSKPSRSSSNRLRQ</sequence>
<feature type="domain" description="Attractin/MKLN-like beta-propeller" evidence="6">
    <location>
        <begin position="29"/>
        <end position="283"/>
    </location>
</feature>
<feature type="compositionally biased region" description="Basic residues" evidence="3">
    <location>
        <begin position="622"/>
        <end position="631"/>
    </location>
</feature>
<organism evidence="7 8">
    <name type="scientific">Dimargaris verticillata</name>
    <dbReference type="NCBI Taxonomy" id="2761393"/>
    <lineage>
        <taxon>Eukaryota</taxon>
        <taxon>Fungi</taxon>
        <taxon>Fungi incertae sedis</taxon>
        <taxon>Zoopagomycota</taxon>
        <taxon>Kickxellomycotina</taxon>
        <taxon>Dimargaritomycetes</taxon>
        <taxon>Dimargaritales</taxon>
        <taxon>Dimargaritaceae</taxon>
        <taxon>Dimargaris</taxon>
    </lineage>
</organism>
<evidence type="ECO:0000256" key="3">
    <source>
        <dbReference type="SAM" id="MobiDB-lite"/>
    </source>
</evidence>
<keyword evidence="4" id="KW-1133">Transmembrane helix</keyword>
<keyword evidence="8" id="KW-1185">Reference proteome</keyword>
<feature type="compositionally biased region" description="Polar residues" evidence="3">
    <location>
        <begin position="496"/>
        <end position="508"/>
    </location>
</feature>
<comment type="caution">
    <text evidence="7">The sequence shown here is derived from an EMBL/GenBank/DDBJ whole genome shotgun (WGS) entry which is preliminary data.</text>
</comment>
<keyword evidence="4" id="KW-0812">Transmembrane</keyword>
<evidence type="ECO:0000259" key="6">
    <source>
        <dbReference type="Pfam" id="PF24981"/>
    </source>
</evidence>
<protein>
    <recommendedName>
        <fullName evidence="6">Attractin/MKLN-like beta-propeller domain-containing protein</fullName>
    </recommendedName>
</protein>
<evidence type="ECO:0000256" key="2">
    <source>
        <dbReference type="ARBA" id="ARBA00022737"/>
    </source>
</evidence>
<dbReference type="PANTHER" id="PTHR46093:SF18">
    <property type="entry name" value="FIBRONECTIN TYPE-III DOMAIN-CONTAINING PROTEIN"/>
    <property type="match status" value="1"/>
</dbReference>